<dbReference type="GO" id="GO:0017000">
    <property type="term" value="P:antibiotic biosynthetic process"/>
    <property type="evidence" value="ECO:0007669"/>
    <property type="project" value="UniProtKB-ARBA"/>
</dbReference>
<keyword evidence="2" id="KW-0378">Hydrolase</keyword>
<dbReference type="EMBL" id="JAQJZL010000014">
    <property type="protein sequence ID" value="KAJ6030291.1"/>
    <property type="molecule type" value="Genomic_DNA"/>
</dbReference>
<feature type="domain" description="Carboxylesterase type B" evidence="4">
    <location>
        <begin position="18"/>
        <end position="358"/>
    </location>
</feature>
<dbReference type="PANTHER" id="PTHR43918">
    <property type="entry name" value="ACETYLCHOLINESTERASE"/>
    <property type="match status" value="1"/>
</dbReference>
<dbReference type="GO" id="GO:0072330">
    <property type="term" value="P:monocarboxylic acid biosynthetic process"/>
    <property type="evidence" value="ECO:0007669"/>
    <property type="project" value="UniProtKB-ARBA"/>
</dbReference>
<feature type="chain" id="PRO_5042056886" description="Carboxylesterase type B domain-containing protein" evidence="3">
    <location>
        <begin position="19"/>
        <end position="505"/>
    </location>
</feature>
<keyword evidence="6" id="KW-1185">Reference proteome</keyword>
<sequence>MKFAVLGFASLIAAKVISVSTQNGEIVGHDVPSSPGVMEWLGVPYAQPPVGDLRFASPRSYKGSGVQVASKYGKFVIDCIYTPSSLVDYPNKTASFDRVFESFTTVNNHTQSEDCLTLNIWSKVSHEPSKPVYIHFYGGRWTSGTTNTKFYNGASFASSEEIIVITANYRMNIFGFPGIPNESPNPGLQDQRLAVEWVKKNIHGFGGDPNRITISGQSCGSASVDYWAYAYRDEPLVSGLISHSGTALSFPVNSADVAAGHWFNASAKAGCTSESEGDVLACMRRQDVDTIRDAAASVKVPTTNPARKAPAFQPTVDGVTVFGNYTALSAEGKFARIPYLLGHNSNEAGFYKIAAYAQGSTLTDKAWDDFNMETFFCPSNLEAADRARRHSPVWRFQYNADWENTRLYPTSGAYHGSELNMIYGESAAITGIPESEPQLLLQGVMRRAWGAFVRDPRRGLSEVGWPIYDPHDSTFVELGLDNKPSAEFVSTEGTAKRCATLLAQL</sequence>
<dbReference type="SUPFAM" id="SSF53474">
    <property type="entry name" value="alpha/beta-Hydrolases"/>
    <property type="match status" value="1"/>
</dbReference>
<dbReference type="Proteomes" id="UP001219568">
    <property type="component" value="Unassembled WGS sequence"/>
</dbReference>
<proteinExistence type="inferred from homology"/>
<reference evidence="5" key="1">
    <citation type="journal article" date="2023" name="IMA Fungus">
        <title>Comparative genomic study of the Penicillium genus elucidates a diverse pangenome and 15 lateral gene transfer events.</title>
        <authorList>
            <person name="Petersen C."/>
            <person name="Sorensen T."/>
            <person name="Nielsen M.R."/>
            <person name="Sondergaard T.E."/>
            <person name="Sorensen J.L."/>
            <person name="Fitzpatrick D.A."/>
            <person name="Frisvad J.C."/>
            <person name="Nielsen K.L."/>
        </authorList>
    </citation>
    <scope>NUCLEOTIDE SEQUENCE</scope>
    <source>
        <strain evidence="5">IBT 15450</strain>
    </source>
</reference>
<reference evidence="5" key="2">
    <citation type="submission" date="2023-01" db="EMBL/GenBank/DDBJ databases">
        <authorList>
            <person name="Petersen C."/>
        </authorList>
    </citation>
    <scope>NUCLEOTIDE SEQUENCE</scope>
    <source>
        <strain evidence="5">IBT 15450</strain>
    </source>
</reference>
<evidence type="ECO:0000256" key="1">
    <source>
        <dbReference type="ARBA" id="ARBA00005964"/>
    </source>
</evidence>
<evidence type="ECO:0000256" key="3">
    <source>
        <dbReference type="SAM" id="SignalP"/>
    </source>
</evidence>
<organism evidence="5 6">
    <name type="scientific">Penicillium canescens</name>
    <dbReference type="NCBI Taxonomy" id="5083"/>
    <lineage>
        <taxon>Eukaryota</taxon>
        <taxon>Fungi</taxon>
        <taxon>Dikarya</taxon>
        <taxon>Ascomycota</taxon>
        <taxon>Pezizomycotina</taxon>
        <taxon>Eurotiomycetes</taxon>
        <taxon>Eurotiomycetidae</taxon>
        <taxon>Eurotiales</taxon>
        <taxon>Aspergillaceae</taxon>
        <taxon>Penicillium</taxon>
    </lineage>
</organism>
<dbReference type="InterPro" id="IPR050654">
    <property type="entry name" value="AChE-related_enzymes"/>
</dbReference>
<dbReference type="GO" id="GO:0052689">
    <property type="term" value="F:carboxylic ester hydrolase activity"/>
    <property type="evidence" value="ECO:0007669"/>
    <property type="project" value="TreeGrafter"/>
</dbReference>
<evidence type="ECO:0000256" key="2">
    <source>
        <dbReference type="ARBA" id="ARBA00022801"/>
    </source>
</evidence>
<accession>A0AAD6I4R5</accession>
<dbReference type="Gene3D" id="3.40.50.1820">
    <property type="entry name" value="alpha/beta hydrolase"/>
    <property type="match status" value="1"/>
</dbReference>
<dbReference type="InterPro" id="IPR029058">
    <property type="entry name" value="AB_hydrolase_fold"/>
</dbReference>
<name>A0AAD6I4R5_PENCN</name>
<protein>
    <recommendedName>
        <fullName evidence="4">Carboxylesterase type B domain-containing protein</fullName>
    </recommendedName>
</protein>
<evidence type="ECO:0000313" key="5">
    <source>
        <dbReference type="EMBL" id="KAJ6030291.1"/>
    </source>
</evidence>
<keyword evidence="3" id="KW-0732">Signal</keyword>
<comment type="caution">
    <text evidence="5">The sequence shown here is derived from an EMBL/GenBank/DDBJ whole genome shotgun (WGS) entry which is preliminary data.</text>
</comment>
<dbReference type="Pfam" id="PF00135">
    <property type="entry name" value="COesterase"/>
    <property type="match status" value="1"/>
</dbReference>
<dbReference type="PANTHER" id="PTHR43918:SF4">
    <property type="entry name" value="CARBOXYLIC ESTER HYDROLASE"/>
    <property type="match status" value="1"/>
</dbReference>
<comment type="similarity">
    <text evidence="1">Belongs to the type-B carboxylesterase/lipase family.</text>
</comment>
<evidence type="ECO:0000313" key="6">
    <source>
        <dbReference type="Proteomes" id="UP001219568"/>
    </source>
</evidence>
<dbReference type="InterPro" id="IPR002018">
    <property type="entry name" value="CarbesteraseB"/>
</dbReference>
<dbReference type="AlphaFoldDB" id="A0AAD6I4R5"/>
<evidence type="ECO:0000259" key="4">
    <source>
        <dbReference type="Pfam" id="PF00135"/>
    </source>
</evidence>
<gene>
    <name evidence="5" type="ORF">N7460_010557</name>
</gene>
<feature type="signal peptide" evidence="3">
    <location>
        <begin position="1"/>
        <end position="18"/>
    </location>
</feature>